<keyword evidence="5" id="KW-1185">Reference proteome</keyword>
<organism evidence="4 5">
    <name type="scientific">Amoebophilus asiaticus (strain 5a2)</name>
    <dbReference type="NCBI Taxonomy" id="452471"/>
    <lineage>
        <taxon>Bacteria</taxon>
        <taxon>Pseudomonadati</taxon>
        <taxon>Bacteroidota</taxon>
        <taxon>Cytophagia</taxon>
        <taxon>Cytophagales</taxon>
        <taxon>Amoebophilaceae</taxon>
        <taxon>Candidatus Amoebophilus</taxon>
    </lineage>
</organism>
<keyword evidence="2" id="KW-1003">Cell membrane</keyword>
<feature type="transmembrane region" description="Helical" evidence="3">
    <location>
        <begin position="106"/>
        <end position="126"/>
    </location>
</feature>
<comment type="subcellular location">
    <subcellularLocation>
        <location evidence="2">Cell membrane</location>
        <topology evidence="2">Multi-pass membrane protein</topology>
    </subcellularLocation>
</comment>
<dbReference type="EMBL" id="CP001102">
    <property type="protein sequence ID" value="ACP20861.1"/>
    <property type="molecule type" value="Genomic_DNA"/>
</dbReference>
<protein>
    <recommendedName>
        <fullName evidence="2">Biotin transporter</fullName>
    </recommendedName>
</protein>
<sequence length="165" mass="17702">MQTFLGSWLIALGAQISIPFHPVPLTLQTFTIALISLLVPFQVAVGSVVFYITYAALGMPVLEGGASGIGKLLGPTAGYIVGFLLMSAIINLLTKYYPTNSSLKRCLFILAGGSVLFISGMVHLSYIFGWNIAIKTGLLPFILSEVVKYTLAAQLSLFIQSKNNL</sequence>
<keyword evidence="3" id="KW-0812">Transmembrane</keyword>
<reference evidence="4 5" key="1">
    <citation type="journal article" date="2010" name="J. Bacteriol.">
        <title>The genome of the amoeba symbiont 'Candidatus Amoebophilus asiaticus' reveals common mechanisms for host cell interaction among amoeba-associated bacteria.</title>
        <authorList>
            <person name="Schmitz-Esser S."/>
            <person name="Tischler P."/>
            <person name="Arnold R."/>
            <person name="Montanaro J."/>
            <person name="Wagner M."/>
            <person name="Rattei T."/>
            <person name="Horn M."/>
        </authorList>
    </citation>
    <scope>NUCLEOTIDE SEQUENCE [LARGE SCALE GENOMIC DNA]</scope>
    <source>
        <strain evidence="4 5">5a2</strain>
    </source>
</reference>
<feature type="transmembrane region" description="Helical" evidence="3">
    <location>
        <begin position="32"/>
        <end position="57"/>
    </location>
</feature>
<dbReference type="Proteomes" id="UP000001227">
    <property type="component" value="Chromosome"/>
</dbReference>
<dbReference type="PANTHER" id="PTHR34295">
    <property type="entry name" value="BIOTIN TRANSPORTER BIOY"/>
    <property type="match status" value="1"/>
</dbReference>
<feature type="transmembrane region" description="Helical" evidence="3">
    <location>
        <begin position="77"/>
        <end position="94"/>
    </location>
</feature>
<evidence type="ECO:0000313" key="5">
    <source>
        <dbReference type="Proteomes" id="UP000001227"/>
    </source>
</evidence>
<feature type="transmembrane region" description="Helical" evidence="3">
    <location>
        <begin position="6"/>
        <end position="25"/>
    </location>
</feature>
<dbReference type="GO" id="GO:0015225">
    <property type="term" value="F:biotin transmembrane transporter activity"/>
    <property type="evidence" value="ECO:0007669"/>
    <property type="project" value="UniProtKB-UniRule"/>
</dbReference>
<keyword evidence="2" id="KW-0813">Transport</keyword>
<dbReference type="PANTHER" id="PTHR34295:SF1">
    <property type="entry name" value="BIOTIN TRANSPORTER BIOY"/>
    <property type="match status" value="1"/>
</dbReference>
<name>C3L4E4_AMOA5</name>
<dbReference type="eggNOG" id="COG1268">
    <property type="taxonomic scope" value="Bacteria"/>
</dbReference>
<dbReference type="Pfam" id="PF02632">
    <property type="entry name" value="BioY"/>
    <property type="match status" value="1"/>
</dbReference>
<dbReference type="GO" id="GO:0005886">
    <property type="term" value="C:plasma membrane"/>
    <property type="evidence" value="ECO:0007669"/>
    <property type="project" value="UniProtKB-SubCell"/>
</dbReference>
<keyword evidence="2 3" id="KW-0472">Membrane</keyword>
<comment type="similarity">
    <text evidence="1 2">Belongs to the BioY family.</text>
</comment>
<dbReference type="Gene3D" id="1.10.1760.20">
    <property type="match status" value="1"/>
</dbReference>
<accession>C3L4E4</accession>
<dbReference type="AlphaFoldDB" id="C3L4E4"/>
<dbReference type="STRING" id="452471.Aasi_1496"/>
<evidence type="ECO:0000256" key="2">
    <source>
        <dbReference type="PIRNR" id="PIRNR016661"/>
    </source>
</evidence>
<dbReference type="HOGENOM" id="CLU_077931_2_0_10"/>
<dbReference type="KEGG" id="aas:Aasi_1496"/>
<dbReference type="InterPro" id="IPR003784">
    <property type="entry name" value="BioY"/>
</dbReference>
<evidence type="ECO:0000256" key="3">
    <source>
        <dbReference type="SAM" id="Phobius"/>
    </source>
</evidence>
<dbReference type="PIRSF" id="PIRSF016661">
    <property type="entry name" value="BioY"/>
    <property type="match status" value="1"/>
</dbReference>
<evidence type="ECO:0000313" key="4">
    <source>
        <dbReference type="EMBL" id="ACP20861.1"/>
    </source>
</evidence>
<evidence type="ECO:0000256" key="1">
    <source>
        <dbReference type="ARBA" id="ARBA00010692"/>
    </source>
</evidence>
<keyword evidence="3" id="KW-1133">Transmembrane helix</keyword>
<gene>
    <name evidence="4" type="ordered locus">Aasi_1496</name>
</gene>
<proteinExistence type="inferred from homology"/>